<reference evidence="2" key="1">
    <citation type="submission" date="2020-05" db="EMBL/GenBank/DDBJ databases">
        <authorList>
            <person name="Chiriac C."/>
            <person name="Salcher M."/>
            <person name="Ghai R."/>
            <person name="Kavagutti S V."/>
        </authorList>
    </citation>
    <scope>NUCLEOTIDE SEQUENCE</scope>
</reference>
<evidence type="ECO:0000256" key="1">
    <source>
        <dbReference type="SAM" id="Phobius"/>
    </source>
</evidence>
<dbReference type="EMBL" id="CAESAJ010000050">
    <property type="protein sequence ID" value="CAB4336473.1"/>
    <property type="molecule type" value="Genomic_DNA"/>
</dbReference>
<dbReference type="Pfam" id="PF10066">
    <property type="entry name" value="DUF2304"/>
    <property type="match status" value="1"/>
</dbReference>
<keyword evidence="1" id="KW-1133">Transmembrane helix</keyword>
<dbReference type="InterPro" id="IPR019277">
    <property type="entry name" value="DUF2304"/>
</dbReference>
<sequence length="123" mass="13639">MQLAQLALLAVIFCLLWFALHHRSSTEARAFRRIAFLGLSVMIVLAVLFPDMLTFVANLVGIGRGADLVIYLVAIGLLFFSVSVFLKFGDMDRRLTLLGRHIALLEESGAVKNSERHGNNHDS</sequence>
<gene>
    <name evidence="2" type="ORF">UFOPK3770_00605</name>
</gene>
<keyword evidence="1" id="KW-0812">Transmembrane</keyword>
<feature type="transmembrane region" description="Helical" evidence="1">
    <location>
        <begin position="68"/>
        <end position="86"/>
    </location>
</feature>
<keyword evidence="1" id="KW-0472">Membrane</keyword>
<accession>A0A6J5ZA77</accession>
<dbReference type="AlphaFoldDB" id="A0A6J5ZA77"/>
<protein>
    <submittedName>
        <fullName evidence="2">Unannotated protein</fullName>
    </submittedName>
</protein>
<name>A0A6J5ZA77_9ZZZZ</name>
<organism evidence="2">
    <name type="scientific">freshwater metagenome</name>
    <dbReference type="NCBI Taxonomy" id="449393"/>
    <lineage>
        <taxon>unclassified sequences</taxon>
        <taxon>metagenomes</taxon>
        <taxon>ecological metagenomes</taxon>
    </lineage>
</organism>
<evidence type="ECO:0000313" key="2">
    <source>
        <dbReference type="EMBL" id="CAB4336473.1"/>
    </source>
</evidence>
<feature type="transmembrane region" description="Helical" evidence="1">
    <location>
        <begin position="34"/>
        <end position="56"/>
    </location>
</feature>
<proteinExistence type="predicted"/>
<feature type="transmembrane region" description="Helical" evidence="1">
    <location>
        <begin position="6"/>
        <end position="22"/>
    </location>
</feature>